<feature type="compositionally biased region" description="Low complexity" evidence="8">
    <location>
        <begin position="187"/>
        <end position="204"/>
    </location>
</feature>
<organism evidence="9">
    <name type="scientific">Schmidtea mediterranea</name>
    <name type="common">Freshwater planarian flatworm</name>
    <dbReference type="NCBI Taxonomy" id="79327"/>
    <lineage>
        <taxon>Eukaryota</taxon>
        <taxon>Metazoa</taxon>
        <taxon>Spiralia</taxon>
        <taxon>Lophotrochozoa</taxon>
        <taxon>Platyhelminthes</taxon>
        <taxon>Rhabditophora</taxon>
        <taxon>Seriata</taxon>
        <taxon>Tricladida</taxon>
        <taxon>Continenticola</taxon>
        <taxon>Geoplanoidea</taxon>
        <taxon>Dugesiidae</taxon>
        <taxon>Schmidtea</taxon>
    </lineage>
</organism>
<dbReference type="Gene3D" id="6.10.250.2430">
    <property type="match status" value="1"/>
</dbReference>
<dbReference type="EMBL" id="KM981938">
    <property type="protein sequence ID" value="AKG62116.1"/>
    <property type="molecule type" value="mRNA"/>
</dbReference>
<sequence>NPMDKNNGNATLVQNHNAQVTLTQPIVLAQGQGGNTILGIQTSDGNIIPLQLASNPNGSQVMMVVPSQISTQSANLTGQVTSVASHDQVPQCVQPTQIIGSYETEQISEENSQQNAQEEPLYVNAKQYNRILKRRQARAKLEAQGRLPKGRSKYLHESRHKHAMNRVRGEGGKFCSIKKTSKNEIHQSMNSQNTVTSTQNTNTNLRSSQSTTQIIQLPQLQKYVIASNFPSSQLVNTSNGLIYEVKVEPPTTV</sequence>
<keyword evidence="2 7" id="KW-0805">Transcription regulation</keyword>
<reference evidence="9" key="1">
    <citation type="journal article" date="2015" name="BMC Genomics">
        <title>Digital gene expression approach over multiple RNA-Seq data sets to detect neoblast transcriptional changes in Schmidtea mediterranea.</title>
        <authorList>
            <person name="Rodriguez-Esteban G."/>
            <person name="Gonzalez-Sastre A."/>
            <person name="Rojo-Laguna J.I."/>
            <person name="Salo E."/>
            <person name="Abril J.F."/>
        </authorList>
    </citation>
    <scope>NUCLEOTIDE SEQUENCE</scope>
    <source>
        <strain evidence="9">BCN10</strain>
    </source>
</reference>
<dbReference type="AlphaFoldDB" id="A0A0F7GYF7"/>
<keyword evidence="4" id="KW-0010">Activator</keyword>
<evidence type="ECO:0000313" key="9">
    <source>
        <dbReference type="EMBL" id="AKG62116.1"/>
    </source>
</evidence>
<evidence type="ECO:0000256" key="5">
    <source>
        <dbReference type="ARBA" id="ARBA00023163"/>
    </source>
</evidence>
<comment type="function">
    <text evidence="7">Component of the sequence-specific heterotrimeric transcription factor (NF-Y) which specifically recognizes a 5'-CCAAT-3' box motif found in the promoters of its target genes.</text>
</comment>
<dbReference type="PRINTS" id="PR00616">
    <property type="entry name" value="CCAATSUBUNTB"/>
</dbReference>
<keyword evidence="5 7" id="KW-0804">Transcription</keyword>
<evidence type="ECO:0000256" key="6">
    <source>
        <dbReference type="ARBA" id="ARBA00023242"/>
    </source>
</evidence>
<dbReference type="PROSITE" id="PS51152">
    <property type="entry name" value="NFYA_HAP2_2"/>
    <property type="match status" value="1"/>
</dbReference>
<dbReference type="InterPro" id="IPR018362">
    <property type="entry name" value="CCAAT-binding_factor_CS"/>
</dbReference>
<evidence type="ECO:0000256" key="1">
    <source>
        <dbReference type="ARBA" id="ARBA00004123"/>
    </source>
</evidence>
<dbReference type="SMART" id="SM00521">
    <property type="entry name" value="CBF"/>
    <property type="match status" value="1"/>
</dbReference>
<proteinExistence type="evidence at transcript level"/>
<dbReference type="GO" id="GO:0003700">
    <property type="term" value="F:DNA-binding transcription factor activity"/>
    <property type="evidence" value="ECO:0007669"/>
    <property type="project" value="UniProtKB-UniRule"/>
</dbReference>
<comment type="similarity">
    <text evidence="7">Belongs to the NFYA/HAP2 subunit family.</text>
</comment>
<evidence type="ECO:0000256" key="7">
    <source>
        <dbReference type="RuleBase" id="RU367155"/>
    </source>
</evidence>
<dbReference type="GO" id="GO:0003677">
    <property type="term" value="F:DNA binding"/>
    <property type="evidence" value="ECO:0007669"/>
    <property type="project" value="UniProtKB-KW"/>
</dbReference>
<keyword evidence="3 7" id="KW-0238">DNA-binding</keyword>
<name>A0A0F7GYF7_SCHMD</name>
<evidence type="ECO:0000256" key="4">
    <source>
        <dbReference type="ARBA" id="ARBA00023159"/>
    </source>
</evidence>
<dbReference type="InterPro" id="IPR001289">
    <property type="entry name" value="NFYA"/>
</dbReference>
<keyword evidence="6 7" id="KW-0539">Nucleus</keyword>
<feature type="region of interest" description="Disordered" evidence="8">
    <location>
        <begin position="185"/>
        <end position="208"/>
    </location>
</feature>
<evidence type="ECO:0000256" key="3">
    <source>
        <dbReference type="ARBA" id="ARBA00023125"/>
    </source>
</evidence>
<comment type="subcellular location">
    <subcellularLocation>
        <location evidence="1 7">Nucleus</location>
    </subcellularLocation>
</comment>
<dbReference type="PROSITE" id="PS00686">
    <property type="entry name" value="NFYA_HAP2_1"/>
    <property type="match status" value="1"/>
</dbReference>
<protein>
    <recommendedName>
        <fullName evidence="7">Nuclear transcription factor Y subunit</fullName>
    </recommendedName>
</protein>
<accession>A0A0F7GYF7</accession>
<comment type="subunit">
    <text evidence="7">Heterotrimer.</text>
</comment>
<evidence type="ECO:0000256" key="2">
    <source>
        <dbReference type="ARBA" id="ARBA00023015"/>
    </source>
</evidence>
<dbReference type="Pfam" id="PF02045">
    <property type="entry name" value="CBFB_NFYA"/>
    <property type="match status" value="1"/>
</dbReference>
<dbReference type="PANTHER" id="PTHR12632">
    <property type="entry name" value="TRANSCRIPTION FACTOR NF-Y ALPHA-RELATED"/>
    <property type="match status" value="1"/>
</dbReference>
<feature type="non-terminal residue" evidence="9">
    <location>
        <position position="1"/>
    </location>
</feature>
<dbReference type="GO" id="GO:0016602">
    <property type="term" value="C:CCAAT-binding factor complex"/>
    <property type="evidence" value="ECO:0007669"/>
    <property type="project" value="InterPro"/>
</dbReference>
<evidence type="ECO:0000256" key="8">
    <source>
        <dbReference type="SAM" id="MobiDB-lite"/>
    </source>
</evidence>